<protein>
    <submittedName>
        <fullName evidence="2">Uncharacterized protein</fullName>
    </submittedName>
</protein>
<evidence type="ECO:0000313" key="3">
    <source>
        <dbReference type="Proteomes" id="UP000001548"/>
    </source>
</evidence>
<accession>D3KGC5</accession>
<feature type="region of interest" description="Disordered" evidence="1">
    <location>
        <begin position="1"/>
        <end position="27"/>
    </location>
</feature>
<dbReference type="VEuPathDB" id="GiardiaDB:GL50803_6982"/>
<dbReference type="OMA" id="MTIPGIE"/>
<sequence>MKARVITPDTYGLKKSHHKQEASEGSISKTKAQAYKGWIPKAYYKMTIPGIEHLQAKTRQKITSIPTTPPISGAIPLLWLADSDGAVLGVDRPDERPDRFLVLIRSPAKDLSVQCWEDKVKRSSLLLSGHDDSYTPLTFLCVSTMYFILDAQGCIHVYSKSGGYIRSFSSATNPIVGITRANDSQLLCNIKQPIIAISYLLGDVDFFVVNDEGELSIYNCIQSGLFAPHRLVIKHGHLFIANRSSQYGIFNIRTRTSVYFGATIAPVVDLCIASESGTNIAFCLLTENSRVIVIIPPITVLRRSVPSSGVPLKDLLRATTHTLIFGRSEECTPTSVALTYQNNLITIFITTAGGHIYMRRLGVTHEIDTNGNLSTFKLDSDALSFIHVTRSLSPESEAHYSQLVTDALSQPRGSVEKAEAVRHLIEASACQSQCYVIAEDMVLCSALAGMSGCEEPLNSVTVLSEPQKDDIYWVSGVITSPHGLLIWFTLPLLWHNLG</sequence>
<keyword evidence="3" id="KW-1185">Reference proteome</keyword>
<organism evidence="2 3">
    <name type="scientific">Giardia intestinalis (strain ATCC 50803 / WB clone C6)</name>
    <name type="common">Giardia lamblia</name>
    <dbReference type="NCBI Taxonomy" id="184922"/>
    <lineage>
        <taxon>Eukaryota</taxon>
        <taxon>Metamonada</taxon>
        <taxon>Diplomonadida</taxon>
        <taxon>Hexamitidae</taxon>
        <taxon>Giardiinae</taxon>
        <taxon>Giardia</taxon>
    </lineage>
</organism>
<dbReference type="Proteomes" id="UP000001548">
    <property type="component" value="Unassembled WGS sequence"/>
</dbReference>
<proteinExistence type="predicted"/>
<evidence type="ECO:0000313" key="2">
    <source>
        <dbReference type="EMBL" id="KAE8305105.1"/>
    </source>
</evidence>
<gene>
    <name evidence="2" type="ORF">GL50803_006982</name>
</gene>
<reference evidence="2 3" key="1">
    <citation type="journal article" date="2007" name="Science">
        <title>Genomic minimalism in the early diverging intestinal parasite Giardia lamblia.</title>
        <authorList>
            <person name="Morrison H.G."/>
            <person name="McArthur A.G."/>
            <person name="Gillin F.D."/>
            <person name="Aley S.B."/>
            <person name="Adam R.D."/>
            <person name="Olsen G.J."/>
            <person name="Best A.A."/>
            <person name="Cande W.Z."/>
            <person name="Chen F."/>
            <person name="Cipriano M.J."/>
            <person name="Davids B.J."/>
            <person name="Dawson S.C."/>
            <person name="Elmendorf H.G."/>
            <person name="Hehl A.B."/>
            <person name="Holder M.E."/>
            <person name="Huse S.M."/>
            <person name="Kim U.U."/>
            <person name="Lasek-Nesselquist E."/>
            <person name="Manning G."/>
            <person name="Nigam A."/>
            <person name="Nixon J.E."/>
            <person name="Palm D."/>
            <person name="Passamaneck N.E."/>
            <person name="Prabhu A."/>
            <person name="Reich C.I."/>
            <person name="Reiner D.S."/>
            <person name="Samuelson J."/>
            <person name="Svard S.G."/>
            <person name="Sogin M.L."/>
        </authorList>
    </citation>
    <scope>NUCLEOTIDE SEQUENCE [LARGE SCALE GENOMIC DNA]</scope>
    <source>
        <strain evidence="2 3">WB C6</strain>
    </source>
</reference>
<dbReference type="HOGENOM" id="CLU_547976_0_0_1"/>
<comment type="caution">
    <text evidence="2">The sequence shown here is derived from an EMBL/GenBank/DDBJ whole genome shotgun (WGS) entry which is preliminary data.</text>
</comment>
<evidence type="ECO:0000256" key="1">
    <source>
        <dbReference type="SAM" id="MobiDB-lite"/>
    </source>
</evidence>
<name>D3KGC5_GIAIC</name>
<dbReference type="EMBL" id="AACB03000001">
    <property type="protein sequence ID" value="KAE8305105.1"/>
    <property type="molecule type" value="Genomic_DNA"/>
</dbReference>
<dbReference type="AlphaFoldDB" id="D3KGC5"/>